<evidence type="ECO:0000256" key="1">
    <source>
        <dbReference type="SAM" id="Phobius"/>
    </source>
</evidence>
<dbReference type="AlphaFoldDB" id="A0A4Q1JZL2"/>
<feature type="transmembrane region" description="Helical" evidence="1">
    <location>
        <begin position="443"/>
        <end position="470"/>
    </location>
</feature>
<keyword evidence="4" id="KW-1185">Reference proteome</keyword>
<reference evidence="3 4" key="1">
    <citation type="submission" date="2019-01" db="EMBL/GenBank/DDBJ databases">
        <title>Pseudoxanthomonas composti sp. nov., isolated from compost.</title>
        <authorList>
            <person name="Yang G."/>
        </authorList>
    </citation>
    <scope>NUCLEOTIDE SEQUENCE [LARGE SCALE GENOMIC DNA]</scope>
    <source>
        <strain evidence="3 4">GSS15</strain>
    </source>
</reference>
<dbReference type="Pfam" id="PF03929">
    <property type="entry name" value="PepSY_TM"/>
    <property type="match status" value="1"/>
</dbReference>
<comment type="caution">
    <text evidence="3">The sequence shown here is derived from an EMBL/GenBank/DDBJ whole genome shotgun (WGS) entry which is preliminary data.</text>
</comment>
<evidence type="ECO:0000313" key="4">
    <source>
        <dbReference type="Proteomes" id="UP000289784"/>
    </source>
</evidence>
<keyword evidence="1" id="KW-0472">Membrane</keyword>
<evidence type="ECO:0000313" key="3">
    <source>
        <dbReference type="EMBL" id="RXR08764.1"/>
    </source>
</evidence>
<gene>
    <name evidence="3" type="ORF">EPA99_02825</name>
</gene>
<evidence type="ECO:0000259" key="2">
    <source>
        <dbReference type="Pfam" id="PF03413"/>
    </source>
</evidence>
<keyword evidence="1" id="KW-1133">Transmembrane helix</keyword>
<name>A0A4Q1JZL2_9GAMM</name>
<feature type="domain" description="PepSY" evidence="2">
    <location>
        <begin position="71"/>
        <end position="125"/>
    </location>
</feature>
<proteinExistence type="predicted"/>
<accession>A0A4Q1JZL2</accession>
<protein>
    <submittedName>
        <fullName evidence="3">PepSY domain-containing protein</fullName>
    </submittedName>
</protein>
<dbReference type="EMBL" id="SAWZ01000001">
    <property type="protein sequence ID" value="RXR08764.1"/>
    <property type="molecule type" value="Genomic_DNA"/>
</dbReference>
<dbReference type="Proteomes" id="UP000289784">
    <property type="component" value="Unassembled WGS sequence"/>
</dbReference>
<feature type="transmembrane region" description="Helical" evidence="1">
    <location>
        <begin position="23"/>
        <end position="47"/>
    </location>
</feature>
<dbReference type="InterPro" id="IPR025711">
    <property type="entry name" value="PepSY"/>
</dbReference>
<organism evidence="3 4">
    <name type="scientific">Pseudoxanthomonas composti</name>
    <dbReference type="NCBI Taxonomy" id="2137479"/>
    <lineage>
        <taxon>Bacteria</taxon>
        <taxon>Pseudomonadati</taxon>
        <taxon>Pseudomonadota</taxon>
        <taxon>Gammaproteobacteria</taxon>
        <taxon>Lysobacterales</taxon>
        <taxon>Lysobacteraceae</taxon>
        <taxon>Pseudoxanthomonas</taxon>
    </lineage>
</organism>
<dbReference type="Pfam" id="PF03413">
    <property type="entry name" value="PepSY"/>
    <property type="match status" value="1"/>
</dbReference>
<feature type="transmembrane region" description="Helical" evidence="1">
    <location>
        <begin position="402"/>
        <end position="423"/>
    </location>
</feature>
<dbReference type="RefSeq" id="WP_129469655.1">
    <property type="nucleotide sequence ID" value="NZ_SAWZ01000001.1"/>
</dbReference>
<dbReference type="PANTHER" id="PTHR34219">
    <property type="entry name" value="IRON-REGULATED INNER MEMBRANE PROTEIN-RELATED"/>
    <property type="match status" value="1"/>
</dbReference>
<feature type="transmembrane region" description="Helical" evidence="1">
    <location>
        <begin position="212"/>
        <end position="231"/>
    </location>
</feature>
<dbReference type="OrthoDB" id="9791166at2"/>
<dbReference type="PANTHER" id="PTHR34219:SF1">
    <property type="entry name" value="PEPSY DOMAIN-CONTAINING PROTEIN"/>
    <property type="match status" value="1"/>
</dbReference>
<dbReference type="InterPro" id="IPR005625">
    <property type="entry name" value="PepSY-ass_TM"/>
</dbReference>
<keyword evidence="1" id="KW-0812">Transmembrane</keyword>
<sequence length="483" mass="52673">MNTPTPSTAPRHRLRFYRAVWRWHFYAGLLVLPVIAWLALTGAAYLYKTPLDRAFHHRLKVVDIGRERLRPQQLLEAASRAQPGQVFRYTTPATDDASVEVAVMTPDARHEVVYVDPYTGAVLGQLPDRGTLAGVIRRLHSLDLFGPIASGVIELAAGWAILLVLTGVYLWWPRARVAHPAQVPAGQLGRGDLGGVLWVRGRPPQRLFWRDLHAVTGVLVGGVLLFLALTGMPWSVLWGAKVNQWVNGHDFGYPRGVRVEVPMSTQRLGQTTTPAWSLRQAQLPASTLPDPHAGHAGHDMRGMADIQGQAHDAMGLNAAIARFDALGVAPGYSVSLPRGAHGVYTASVYPSDLHAQRVVHLDQYSGQVLLDVGYDAYGPAGRALEWGINVHLGQEYGTANQLVLLLACAGIVLLCVSGAVMWWKRRPQRGLGVPPMPVERGTLRVIFGLLLIGGLLFPLVGASLLLIAALDRWWLGDNARATQ</sequence>
<feature type="transmembrane region" description="Helical" evidence="1">
    <location>
        <begin position="144"/>
        <end position="172"/>
    </location>
</feature>